<sequence length="73" mass="7955">MTINDASLRGATGRLEDDRLHFIAQMSAELARMAEDSGQSLLAYLLGMAREEATLALADLDPPPARPELRSRS</sequence>
<dbReference type="Proteomes" id="UP000094622">
    <property type="component" value="Unassembled WGS sequence"/>
</dbReference>
<dbReference type="RefSeq" id="WP_069305959.1">
    <property type="nucleotide sequence ID" value="NZ_MCRJ01000014.1"/>
</dbReference>
<dbReference type="PATRIC" id="fig|1439726.3.peg.936"/>
<protein>
    <submittedName>
        <fullName evidence="1">Uncharacterized protein</fullName>
    </submittedName>
</protein>
<evidence type="ECO:0000313" key="2">
    <source>
        <dbReference type="Proteomes" id="UP000094622"/>
    </source>
</evidence>
<name>A0A1E3H609_9HYPH</name>
<keyword evidence="2" id="KW-1185">Reference proteome</keyword>
<proteinExistence type="predicted"/>
<reference evidence="1 2" key="1">
    <citation type="submission" date="2016-07" db="EMBL/GenBank/DDBJ databases">
        <title>Draft Genome Sequence of Methylobrevis pamukkalensis PK2.</title>
        <authorList>
            <person name="Vasilenko O.V."/>
            <person name="Doronina N.V."/>
            <person name="Shmareva M.N."/>
            <person name="Tarlachkov S.V."/>
            <person name="Mustakhimov I."/>
            <person name="Trotsenko Y.A."/>
        </authorList>
    </citation>
    <scope>NUCLEOTIDE SEQUENCE [LARGE SCALE GENOMIC DNA]</scope>
    <source>
        <strain evidence="1 2">PK2</strain>
    </source>
</reference>
<accession>A0A1E3H609</accession>
<gene>
    <name evidence="1" type="ORF">A6302_00894</name>
</gene>
<dbReference type="EMBL" id="MCRJ01000014">
    <property type="protein sequence ID" value="ODN71752.1"/>
    <property type="molecule type" value="Genomic_DNA"/>
</dbReference>
<dbReference type="AlphaFoldDB" id="A0A1E3H609"/>
<evidence type="ECO:0000313" key="1">
    <source>
        <dbReference type="EMBL" id="ODN71752.1"/>
    </source>
</evidence>
<organism evidence="1 2">
    <name type="scientific">Methylobrevis pamukkalensis</name>
    <dbReference type="NCBI Taxonomy" id="1439726"/>
    <lineage>
        <taxon>Bacteria</taxon>
        <taxon>Pseudomonadati</taxon>
        <taxon>Pseudomonadota</taxon>
        <taxon>Alphaproteobacteria</taxon>
        <taxon>Hyphomicrobiales</taxon>
        <taxon>Pleomorphomonadaceae</taxon>
        <taxon>Methylobrevis</taxon>
    </lineage>
</organism>
<comment type="caution">
    <text evidence="1">The sequence shown here is derived from an EMBL/GenBank/DDBJ whole genome shotgun (WGS) entry which is preliminary data.</text>
</comment>